<evidence type="ECO:0000259" key="3">
    <source>
        <dbReference type="Pfam" id="PF02557"/>
    </source>
</evidence>
<dbReference type="InterPro" id="IPR052179">
    <property type="entry name" value="DD-CPase-like"/>
</dbReference>
<protein>
    <recommendedName>
        <fullName evidence="3">D-alanyl-D-alanine carboxypeptidase-like core domain-containing protein</fullName>
    </recommendedName>
</protein>
<dbReference type="Proteomes" id="UP000177273">
    <property type="component" value="Unassembled WGS sequence"/>
</dbReference>
<keyword evidence="5" id="KW-1185">Reference proteome</keyword>
<feature type="region of interest" description="Disordered" evidence="1">
    <location>
        <begin position="31"/>
        <end position="60"/>
    </location>
</feature>
<dbReference type="Gene3D" id="3.30.1380.10">
    <property type="match status" value="1"/>
</dbReference>
<dbReference type="PANTHER" id="PTHR34385">
    <property type="entry name" value="D-ALANYL-D-ALANINE CARBOXYPEPTIDASE"/>
    <property type="match status" value="1"/>
</dbReference>
<sequence>MKIKNVVIGASIVTIITLSIFAIGSLLGNKSSDSDFSQKTTQSSEKNSESSGENESNTNTSKDDWKLILVNKKNVLDYEVSFNQVSMTEGKSIIVDERIEEALQSYVDGAKSAGYDIQYVSGYRSRADQQVVYNTSLQQNIANGLSKKQAEEATESLINPPGASEHMTGLAVDIAGSDALAAYPQLEGDMDKYESQQWLIKHAQDYGFILRYPKDPKSIEQTMIDYESWHFRYVGKDIAKYITEKGITLEEYLDKLLNKEQ</sequence>
<evidence type="ECO:0000256" key="1">
    <source>
        <dbReference type="SAM" id="MobiDB-lite"/>
    </source>
</evidence>
<dbReference type="Pfam" id="PF02557">
    <property type="entry name" value="VanY"/>
    <property type="match status" value="1"/>
</dbReference>
<dbReference type="PANTHER" id="PTHR34385:SF1">
    <property type="entry name" value="PEPTIDOGLYCAN L-ALANYL-D-GLUTAMATE ENDOPEPTIDASE CWLK"/>
    <property type="match status" value="1"/>
</dbReference>
<accession>A0A9Q5JHS8</accession>
<proteinExistence type="predicted"/>
<feature type="domain" description="D-alanyl-D-alanine carboxypeptidase-like core" evidence="3">
    <location>
        <begin position="95"/>
        <end position="236"/>
    </location>
</feature>
<keyword evidence="2" id="KW-1133">Transmembrane helix</keyword>
<dbReference type="AlphaFoldDB" id="A0A9Q5JHS8"/>
<dbReference type="SUPFAM" id="SSF55166">
    <property type="entry name" value="Hedgehog/DD-peptidase"/>
    <property type="match status" value="1"/>
</dbReference>
<gene>
    <name evidence="4" type="ORF">BG262_09390</name>
</gene>
<feature type="transmembrane region" description="Helical" evidence="2">
    <location>
        <begin position="6"/>
        <end position="27"/>
    </location>
</feature>
<keyword evidence="2" id="KW-0472">Membrane</keyword>
<feature type="compositionally biased region" description="Low complexity" evidence="1">
    <location>
        <begin position="39"/>
        <end position="60"/>
    </location>
</feature>
<comment type="caution">
    <text evidence="4">The sequence shown here is derived from an EMBL/GenBank/DDBJ whole genome shotgun (WGS) entry which is preliminary data.</text>
</comment>
<name>A0A9Q5JHS8_9LACT</name>
<organism evidence="4 5">
    <name type="scientific">Floricoccus penangensis</name>
    <dbReference type="NCBI Taxonomy" id="1859475"/>
    <lineage>
        <taxon>Bacteria</taxon>
        <taxon>Bacillati</taxon>
        <taxon>Bacillota</taxon>
        <taxon>Bacilli</taxon>
        <taxon>Lactobacillales</taxon>
        <taxon>Streptococcaceae</taxon>
        <taxon>Floricoccus</taxon>
    </lineage>
</organism>
<dbReference type="CDD" id="cd14852">
    <property type="entry name" value="LD-carboxypeptidase"/>
    <property type="match status" value="1"/>
</dbReference>
<dbReference type="EMBL" id="MKIQ01000005">
    <property type="protein sequence ID" value="OFI47530.1"/>
    <property type="molecule type" value="Genomic_DNA"/>
</dbReference>
<dbReference type="InterPro" id="IPR009045">
    <property type="entry name" value="Zn_M74/Hedgehog-like"/>
</dbReference>
<keyword evidence="2" id="KW-0812">Transmembrane</keyword>
<evidence type="ECO:0000313" key="4">
    <source>
        <dbReference type="EMBL" id="OFI47530.1"/>
    </source>
</evidence>
<evidence type="ECO:0000256" key="2">
    <source>
        <dbReference type="SAM" id="Phobius"/>
    </source>
</evidence>
<reference evidence="5" key="1">
    <citation type="submission" date="2016-09" db="EMBL/GenBank/DDBJ databases">
        <title>Draft genome sequence of a novel species of the family Streptococcaceae isolated from flowers.</title>
        <authorList>
            <person name="Chuah L.-O."/>
            <person name="Yap K.-P."/>
            <person name="Thong K.L."/>
            <person name="Liong M.T."/>
            <person name="Ahmad R."/>
            <person name="Rusul G."/>
        </authorList>
    </citation>
    <scope>NUCLEOTIDE SEQUENCE [LARGE SCALE GENOMIC DNA]</scope>
    <source>
        <strain evidence="5">HibF3</strain>
    </source>
</reference>
<dbReference type="InterPro" id="IPR058193">
    <property type="entry name" value="VanY/YodJ_core_dom"/>
</dbReference>
<dbReference type="GO" id="GO:0006508">
    <property type="term" value="P:proteolysis"/>
    <property type="evidence" value="ECO:0007669"/>
    <property type="project" value="InterPro"/>
</dbReference>
<dbReference type="InterPro" id="IPR003709">
    <property type="entry name" value="VanY-like_core_dom"/>
</dbReference>
<dbReference type="GO" id="GO:0008233">
    <property type="term" value="F:peptidase activity"/>
    <property type="evidence" value="ECO:0007669"/>
    <property type="project" value="InterPro"/>
</dbReference>
<evidence type="ECO:0000313" key="5">
    <source>
        <dbReference type="Proteomes" id="UP000177273"/>
    </source>
</evidence>